<keyword evidence="2" id="KW-1185">Reference proteome</keyword>
<evidence type="ECO:0000313" key="1">
    <source>
        <dbReference type="EMBL" id="TKW32809.1"/>
    </source>
</evidence>
<protein>
    <submittedName>
        <fullName evidence="1">Uncharacterized protein</fullName>
    </submittedName>
</protein>
<proteinExistence type="predicted"/>
<organism evidence="1 2">
    <name type="scientific">Setaria viridis</name>
    <name type="common">Green bristlegrass</name>
    <name type="synonym">Setaria italica subsp. viridis</name>
    <dbReference type="NCBI Taxonomy" id="4556"/>
    <lineage>
        <taxon>Eukaryota</taxon>
        <taxon>Viridiplantae</taxon>
        <taxon>Streptophyta</taxon>
        <taxon>Embryophyta</taxon>
        <taxon>Tracheophyta</taxon>
        <taxon>Spermatophyta</taxon>
        <taxon>Magnoliopsida</taxon>
        <taxon>Liliopsida</taxon>
        <taxon>Poales</taxon>
        <taxon>Poaceae</taxon>
        <taxon>PACMAD clade</taxon>
        <taxon>Panicoideae</taxon>
        <taxon>Panicodae</taxon>
        <taxon>Paniceae</taxon>
        <taxon>Cenchrinae</taxon>
        <taxon>Setaria</taxon>
    </lineage>
</organism>
<sequence>MQLFLSLWCFQRCKLCLFHLNLRLSCERPLYRKNMVQSTNKNTVIYGYRVNFPYRGTLLSLIFYSTVLLPVTQSYVQRGCCSSPFARDISPRFVRYPFCLLCPFMRNCFICIPRCDYSCVQIYAA</sequence>
<gene>
    <name evidence="1" type="ORF">SEVIR_2G191800v2</name>
</gene>
<name>A0A4U6VXQ0_SETVI</name>
<accession>A0A4U6VXQ0</accession>
<dbReference type="Proteomes" id="UP000298652">
    <property type="component" value="Chromosome 2"/>
</dbReference>
<evidence type="ECO:0000313" key="2">
    <source>
        <dbReference type="Proteomes" id="UP000298652"/>
    </source>
</evidence>
<dbReference type="Gramene" id="TKW32809">
    <property type="protein sequence ID" value="TKW32809"/>
    <property type="gene ID" value="SEVIR_2G191800v2"/>
</dbReference>
<dbReference type="EMBL" id="CM016553">
    <property type="protein sequence ID" value="TKW32809.1"/>
    <property type="molecule type" value="Genomic_DNA"/>
</dbReference>
<dbReference type="AlphaFoldDB" id="A0A4U6VXQ0"/>
<reference evidence="1" key="1">
    <citation type="submission" date="2019-03" db="EMBL/GenBank/DDBJ databases">
        <title>WGS assembly of Setaria viridis.</title>
        <authorList>
            <person name="Huang P."/>
            <person name="Jenkins J."/>
            <person name="Grimwood J."/>
            <person name="Barry K."/>
            <person name="Healey A."/>
            <person name="Mamidi S."/>
            <person name="Sreedasyam A."/>
            <person name="Shu S."/>
            <person name="Feldman M."/>
            <person name="Wu J."/>
            <person name="Yu Y."/>
            <person name="Chen C."/>
            <person name="Johnson J."/>
            <person name="Rokhsar D."/>
            <person name="Baxter I."/>
            <person name="Schmutz J."/>
            <person name="Brutnell T."/>
            <person name="Kellogg E."/>
        </authorList>
    </citation>
    <scope>NUCLEOTIDE SEQUENCE [LARGE SCALE GENOMIC DNA]</scope>
</reference>